<keyword evidence="7" id="KW-1185">Reference proteome</keyword>
<dbReference type="InterPro" id="IPR046357">
    <property type="entry name" value="PPIase_dom_sf"/>
</dbReference>
<dbReference type="GO" id="GO:0044183">
    <property type="term" value="F:protein folding chaperone"/>
    <property type="evidence" value="ECO:0007669"/>
    <property type="project" value="TreeGrafter"/>
</dbReference>
<dbReference type="Pfam" id="PF00254">
    <property type="entry name" value="FKBP_C"/>
    <property type="match status" value="1"/>
</dbReference>
<dbReference type="EC" id="5.2.1.8" evidence="3"/>
<keyword evidence="2" id="KW-0802">TPR repeat</keyword>
<name>A0A8E0S236_9TREM</name>
<dbReference type="EMBL" id="LUCM01004589">
    <property type="protein sequence ID" value="KAA0194141.1"/>
    <property type="molecule type" value="Genomic_DNA"/>
</dbReference>
<keyword evidence="3" id="KW-0697">Rotamase</keyword>
<organism evidence="6 7">
    <name type="scientific">Fasciolopsis buskii</name>
    <dbReference type="NCBI Taxonomy" id="27845"/>
    <lineage>
        <taxon>Eukaryota</taxon>
        <taxon>Metazoa</taxon>
        <taxon>Spiralia</taxon>
        <taxon>Lophotrochozoa</taxon>
        <taxon>Platyhelminthes</taxon>
        <taxon>Trematoda</taxon>
        <taxon>Digenea</taxon>
        <taxon>Plagiorchiida</taxon>
        <taxon>Echinostomata</taxon>
        <taxon>Echinostomatoidea</taxon>
        <taxon>Fasciolidae</taxon>
        <taxon>Fasciolopsis</taxon>
    </lineage>
</organism>
<dbReference type="GO" id="GO:0016020">
    <property type="term" value="C:membrane"/>
    <property type="evidence" value="ECO:0007669"/>
    <property type="project" value="TreeGrafter"/>
</dbReference>
<evidence type="ECO:0000313" key="6">
    <source>
        <dbReference type="EMBL" id="KAA0194141.1"/>
    </source>
</evidence>
<evidence type="ECO:0000256" key="2">
    <source>
        <dbReference type="ARBA" id="ARBA00022803"/>
    </source>
</evidence>
<keyword evidence="1" id="KW-0677">Repeat</keyword>
<reference evidence="6" key="1">
    <citation type="submission" date="2019-05" db="EMBL/GenBank/DDBJ databases">
        <title>Annotation for the trematode Fasciolopsis buski.</title>
        <authorList>
            <person name="Choi Y.-J."/>
        </authorList>
    </citation>
    <scope>NUCLEOTIDE SEQUENCE</scope>
    <source>
        <strain evidence="6">HT</strain>
        <tissue evidence="6">Whole worm</tissue>
    </source>
</reference>
<dbReference type="OrthoDB" id="532682at2759"/>
<dbReference type="Proteomes" id="UP000728185">
    <property type="component" value="Unassembled WGS sequence"/>
</dbReference>
<comment type="caution">
    <text evidence="6">The sequence shown here is derived from an EMBL/GenBank/DDBJ whole genome shotgun (WGS) entry which is preliminary data.</text>
</comment>
<sequence>MGRHKKRISSKPDTVADPASAAPNTTTTIPDLIDPTVMTLSDTENGADNDVQPNGDVESNAISEVQSSEPSPVIGPELADETPTELLNASHVAGVDEDDNTNEKLDILGNGLITKQVIEKGLGRETRPNHGDVVTVSYKCWLDEDDTLVEDVPELTFTLGDGDVIHAFDLAIPLSELKERFELIADARFAYGIRGR</sequence>
<evidence type="ECO:0000313" key="7">
    <source>
        <dbReference type="Proteomes" id="UP000728185"/>
    </source>
</evidence>
<dbReference type="SUPFAM" id="SSF54534">
    <property type="entry name" value="FKBP-like"/>
    <property type="match status" value="1"/>
</dbReference>
<comment type="catalytic activity">
    <reaction evidence="3">
        <text>[protein]-peptidylproline (omega=180) = [protein]-peptidylproline (omega=0)</text>
        <dbReference type="Rhea" id="RHEA:16237"/>
        <dbReference type="Rhea" id="RHEA-COMP:10747"/>
        <dbReference type="Rhea" id="RHEA-COMP:10748"/>
        <dbReference type="ChEBI" id="CHEBI:83833"/>
        <dbReference type="ChEBI" id="CHEBI:83834"/>
        <dbReference type="EC" id="5.2.1.8"/>
    </reaction>
</comment>
<feature type="compositionally biased region" description="Low complexity" evidence="4">
    <location>
        <begin position="25"/>
        <end position="36"/>
    </location>
</feature>
<protein>
    <recommendedName>
        <fullName evidence="3">peptidylprolyl isomerase</fullName>
        <ecNumber evidence="3">5.2.1.8</ecNumber>
    </recommendedName>
</protein>
<gene>
    <name evidence="6" type="ORF">FBUS_11584</name>
</gene>
<dbReference type="GO" id="GO:0003755">
    <property type="term" value="F:peptidyl-prolyl cis-trans isomerase activity"/>
    <property type="evidence" value="ECO:0007669"/>
    <property type="project" value="UniProtKB-KW"/>
</dbReference>
<feature type="region of interest" description="Disordered" evidence="4">
    <location>
        <begin position="1"/>
        <end position="57"/>
    </location>
</feature>
<dbReference type="GO" id="GO:0043066">
    <property type="term" value="P:negative regulation of apoptotic process"/>
    <property type="evidence" value="ECO:0007669"/>
    <property type="project" value="TreeGrafter"/>
</dbReference>
<dbReference type="InterPro" id="IPR050754">
    <property type="entry name" value="FKBP4/5/8-like"/>
</dbReference>
<dbReference type="PROSITE" id="PS50059">
    <property type="entry name" value="FKBP_PPIASE"/>
    <property type="match status" value="1"/>
</dbReference>
<dbReference type="PANTHER" id="PTHR46512">
    <property type="entry name" value="PEPTIDYLPROLYL ISOMERASE"/>
    <property type="match status" value="1"/>
</dbReference>
<dbReference type="Gene3D" id="3.10.50.40">
    <property type="match status" value="1"/>
</dbReference>
<dbReference type="GO" id="GO:0005829">
    <property type="term" value="C:cytosol"/>
    <property type="evidence" value="ECO:0007669"/>
    <property type="project" value="TreeGrafter"/>
</dbReference>
<proteinExistence type="predicted"/>
<keyword evidence="3 6" id="KW-0413">Isomerase</keyword>
<dbReference type="PANTHER" id="PTHR46512:SF1">
    <property type="entry name" value="PEPTIDYLPROLYL ISOMERASE"/>
    <property type="match status" value="1"/>
</dbReference>
<dbReference type="InterPro" id="IPR001179">
    <property type="entry name" value="PPIase_FKBP_dom"/>
</dbReference>
<evidence type="ECO:0000256" key="1">
    <source>
        <dbReference type="ARBA" id="ARBA00022737"/>
    </source>
</evidence>
<accession>A0A8E0S236</accession>
<evidence type="ECO:0000256" key="4">
    <source>
        <dbReference type="SAM" id="MobiDB-lite"/>
    </source>
</evidence>
<evidence type="ECO:0000259" key="5">
    <source>
        <dbReference type="PROSITE" id="PS50059"/>
    </source>
</evidence>
<dbReference type="AlphaFoldDB" id="A0A8E0S236"/>
<feature type="domain" description="PPIase FKBP-type" evidence="5">
    <location>
        <begin position="131"/>
        <end position="196"/>
    </location>
</feature>
<dbReference type="GO" id="GO:0005740">
    <property type="term" value="C:mitochondrial envelope"/>
    <property type="evidence" value="ECO:0007669"/>
    <property type="project" value="TreeGrafter"/>
</dbReference>
<dbReference type="GO" id="GO:0012505">
    <property type="term" value="C:endomembrane system"/>
    <property type="evidence" value="ECO:0007669"/>
    <property type="project" value="TreeGrafter"/>
</dbReference>
<evidence type="ECO:0000256" key="3">
    <source>
        <dbReference type="PROSITE-ProRule" id="PRU00277"/>
    </source>
</evidence>